<evidence type="ECO:0000313" key="4">
    <source>
        <dbReference type="Proteomes" id="UP000294641"/>
    </source>
</evidence>
<keyword evidence="4" id="KW-1185">Reference proteome</keyword>
<sequence length="222" mass="24879">MRNAVKIDELIITSDNSGAIGQKEQDVVQVPDEMTSYFSARVNFLEQLANFSKPTDLILLNFSSDAAWQRYISGIQKFFEEVNVEFPRISGSTETNIPTLQSGVGITMIGKQFRNEKTVENLHWYSYGMPLVGEQLLATPEQVADVKKVYQAFNEGLIEQVMPVGSKGVLHELENLGVMSQNSFPYDETVSAGPSTVVLLGVEQNQMVEVEQFFENYLHSIK</sequence>
<dbReference type="RefSeq" id="WP_109349675.1">
    <property type="nucleotide sequence ID" value="NZ_BJUE01000012.1"/>
</dbReference>
<dbReference type="EMBL" id="SNZG01000017">
    <property type="protein sequence ID" value="TDR38307.1"/>
    <property type="molecule type" value="Genomic_DNA"/>
</dbReference>
<keyword evidence="2" id="KW-0418">Kinase</keyword>
<dbReference type="EMBL" id="UGNP01000001">
    <property type="protein sequence ID" value="STX08654.1"/>
    <property type="molecule type" value="Genomic_DNA"/>
</dbReference>
<organism evidence="1 3">
    <name type="scientific">Kurthia zopfii</name>
    <dbReference type="NCBI Taxonomy" id="1650"/>
    <lineage>
        <taxon>Bacteria</taxon>
        <taxon>Bacillati</taxon>
        <taxon>Bacillota</taxon>
        <taxon>Bacilli</taxon>
        <taxon>Bacillales</taxon>
        <taxon>Caryophanaceae</taxon>
        <taxon>Kurthia</taxon>
    </lineage>
</organism>
<keyword evidence="2" id="KW-0808">Transferase</keyword>
<evidence type="ECO:0000313" key="3">
    <source>
        <dbReference type="Proteomes" id="UP000254330"/>
    </source>
</evidence>
<protein>
    <submittedName>
        <fullName evidence="2">Alpha-ribazole kinase</fullName>
    </submittedName>
</protein>
<accession>A0A2U3ACR8</accession>
<reference evidence="2 4" key="2">
    <citation type="submission" date="2019-03" db="EMBL/GenBank/DDBJ databases">
        <title>Genomic Encyclopedia of Type Strains, Phase IV (KMG-IV): sequencing the most valuable type-strain genomes for metagenomic binning, comparative biology and taxonomic classification.</title>
        <authorList>
            <person name="Goeker M."/>
        </authorList>
    </citation>
    <scope>NUCLEOTIDE SEQUENCE [LARGE SCALE GENOMIC DNA]</scope>
    <source>
        <strain evidence="2 4">DSM 20580</strain>
    </source>
</reference>
<dbReference type="AlphaFoldDB" id="A0A2U3ACR8"/>
<proteinExistence type="predicted"/>
<dbReference type="Proteomes" id="UP000254330">
    <property type="component" value="Unassembled WGS sequence"/>
</dbReference>
<reference evidence="1 3" key="1">
    <citation type="submission" date="2018-06" db="EMBL/GenBank/DDBJ databases">
        <authorList>
            <consortium name="Pathogen Informatics"/>
            <person name="Doyle S."/>
        </authorList>
    </citation>
    <scope>NUCLEOTIDE SEQUENCE [LARGE SCALE GENOMIC DNA]</scope>
    <source>
        <strain evidence="1 3">NCTC10597</strain>
    </source>
</reference>
<evidence type="ECO:0000313" key="2">
    <source>
        <dbReference type="EMBL" id="TDR38307.1"/>
    </source>
</evidence>
<name>A0A2U3ACR8_9BACL</name>
<dbReference type="Proteomes" id="UP000294641">
    <property type="component" value="Unassembled WGS sequence"/>
</dbReference>
<dbReference type="OrthoDB" id="9805740at2"/>
<dbReference type="GO" id="GO:0016301">
    <property type="term" value="F:kinase activity"/>
    <property type="evidence" value="ECO:0007669"/>
    <property type="project" value="UniProtKB-KW"/>
</dbReference>
<gene>
    <name evidence="2" type="ORF">DFR61_11737</name>
    <name evidence="1" type="ORF">NCTC10597_00320</name>
</gene>
<comment type="caution">
    <text evidence="1">The sequence shown here is derived from an EMBL/GenBank/DDBJ whole genome shotgun (WGS) entry which is preliminary data.</text>
</comment>
<evidence type="ECO:0000313" key="1">
    <source>
        <dbReference type="EMBL" id="STX08654.1"/>
    </source>
</evidence>